<evidence type="ECO:0000313" key="2">
    <source>
        <dbReference type="Proteomes" id="UP000002664"/>
    </source>
</evidence>
<proteinExistence type="predicted"/>
<dbReference type="Proteomes" id="UP000002664">
    <property type="component" value="Chromosome"/>
</dbReference>
<dbReference type="eggNOG" id="arCOG07204">
    <property type="taxonomic scope" value="Archaea"/>
</dbReference>
<dbReference type="EMBL" id="CP002425">
    <property type="protein sequence ID" value="ADX84405.1"/>
    <property type="molecule type" value="Genomic_DNA"/>
</dbReference>
<organism evidence="1 2">
    <name type="scientific">Saccharolobus islandicus (strain REY15A)</name>
    <name type="common">Sulfolobus islandicus</name>
    <dbReference type="NCBI Taxonomy" id="930945"/>
    <lineage>
        <taxon>Archaea</taxon>
        <taxon>Thermoproteota</taxon>
        <taxon>Thermoprotei</taxon>
        <taxon>Sulfolobales</taxon>
        <taxon>Sulfolobaceae</taxon>
        <taxon>Saccharolobus</taxon>
    </lineage>
</organism>
<dbReference type="HOGENOM" id="CLU_3302912_0_0_2"/>
<accession>F0NE69</accession>
<name>F0NE69_SACI5</name>
<reference evidence="1 2" key="1">
    <citation type="journal article" date="2011" name="J. Bacteriol.">
        <title>Genome analyses of icelandic strains of Sulfolobus islandicus, model organisms for genetic and virus-host interaction studies.</title>
        <authorList>
            <person name="Guo L."/>
            <person name="Brugger K."/>
            <person name="Liu C."/>
            <person name="Shah S.A."/>
            <person name="Zheng H."/>
            <person name="Zhu Y."/>
            <person name="Wang S."/>
            <person name="Lillestol R.K."/>
            <person name="Chen L."/>
            <person name="Frank J."/>
            <person name="Prangishvili D."/>
            <person name="Paulin L."/>
            <person name="She Q."/>
            <person name="Huang L."/>
            <person name="Garrett R.A."/>
        </authorList>
    </citation>
    <scope>NUCLEOTIDE SEQUENCE [LARGE SCALE GENOMIC DNA]</scope>
    <source>
        <strain evidence="1 2">REY15A</strain>
    </source>
</reference>
<keyword evidence="2" id="KW-1185">Reference proteome</keyword>
<evidence type="ECO:0000313" key="1">
    <source>
        <dbReference type="EMBL" id="ADX84405.1"/>
    </source>
</evidence>
<dbReference type="STRING" id="930945.SiRe_0311"/>
<protein>
    <submittedName>
        <fullName evidence="1">Uncharacterized protein</fullName>
    </submittedName>
</protein>
<sequence>MTIKEILFLTIAFVSERLGLQVFDSERLPPNSEVISLKG</sequence>
<dbReference type="KEGG" id="sir:SiRe_0311"/>
<dbReference type="AlphaFoldDB" id="F0NE69"/>
<gene>
    <name evidence="1" type="ordered locus">SiRe_0311</name>
</gene>